<organism evidence="5 6">
    <name type="scientific">Rhizophagus irregularis</name>
    <dbReference type="NCBI Taxonomy" id="588596"/>
    <lineage>
        <taxon>Eukaryota</taxon>
        <taxon>Fungi</taxon>
        <taxon>Fungi incertae sedis</taxon>
        <taxon>Mucoromycota</taxon>
        <taxon>Glomeromycotina</taxon>
        <taxon>Glomeromycetes</taxon>
        <taxon>Glomerales</taxon>
        <taxon>Glomeraceae</taxon>
        <taxon>Rhizophagus</taxon>
    </lineage>
</organism>
<evidence type="ECO:0000256" key="2">
    <source>
        <dbReference type="ARBA" id="ARBA00004613"/>
    </source>
</evidence>
<dbReference type="VEuPathDB" id="FungiDB:RhiirA1_532280"/>
<keyword evidence="3" id="KW-0964">Secreted</keyword>
<dbReference type="SUPFAM" id="SSF52540">
    <property type="entry name" value="P-loop containing nucleoside triphosphate hydrolases"/>
    <property type="match status" value="1"/>
</dbReference>
<dbReference type="VEuPathDB" id="FungiDB:FUN_012437"/>
<dbReference type="Proteomes" id="UP000234323">
    <property type="component" value="Unassembled WGS sequence"/>
</dbReference>
<dbReference type="InterPro" id="IPR045379">
    <property type="entry name" value="Crinkler_N"/>
</dbReference>
<dbReference type="VEuPathDB" id="FungiDB:RhiirFUN_008098"/>
<dbReference type="GO" id="GO:0043657">
    <property type="term" value="C:host cell"/>
    <property type="evidence" value="ECO:0007669"/>
    <property type="project" value="UniProtKB-SubCell"/>
</dbReference>
<reference evidence="5 6" key="1">
    <citation type="submission" date="2015-10" db="EMBL/GenBank/DDBJ databases">
        <title>Genome analyses suggest a sexual origin of heterokaryosis in a supposedly ancient asexual fungus.</title>
        <authorList>
            <person name="Ropars J."/>
            <person name="Sedzielewska K."/>
            <person name="Noel J."/>
            <person name="Charron P."/>
            <person name="Farinelli L."/>
            <person name="Marton T."/>
            <person name="Kruger M."/>
            <person name="Pelin A."/>
            <person name="Brachmann A."/>
            <person name="Corradi N."/>
        </authorList>
    </citation>
    <scope>NUCLEOTIDE SEQUENCE [LARGE SCALE GENOMIC DNA]</scope>
    <source>
        <strain evidence="5 6">A4</strain>
    </source>
</reference>
<dbReference type="Pfam" id="PF20147">
    <property type="entry name" value="Crinkler"/>
    <property type="match status" value="1"/>
</dbReference>
<evidence type="ECO:0000256" key="3">
    <source>
        <dbReference type="ARBA" id="ARBA00022525"/>
    </source>
</evidence>
<evidence type="ECO:0000313" key="5">
    <source>
        <dbReference type="EMBL" id="PKY49557.1"/>
    </source>
</evidence>
<dbReference type="InterPro" id="IPR027417">
    <property type="entry name" value="P-loop_NTPase"/>
</dbReference>
<dbReference type="VEuPathDB" id="FungiDB:RhiirA1_470019"/>
<evidence type="ECO:0000313" key="6">
    <source>
        <dbReference type="Proteomes" id="UP000234323"/>
    </source>
</evidence>
<keyword evidence="6" id="KW-1185">Reference proteome</keyword>
<evidence type="ECO:0000256" key="1">
    <source>
        <dbReference type="ARBA" id="ARBA00004340"/>
    </source>
</evidence>
<dbReference type="EMBL" id="LLXI01000758">
    <property type="protein sequence ID" value="PKY49557.1"/>
    <property type="molecule type" value="Genomic_DNA"/>
</dbReference>
<dbReference type="VEuPathDB" id="FungiDB:RhiirFUN_026906"/>
<proteinExistence type="predicted"/>
<evidence type="ECO:0000259" key="4">
    <source>
        <dbReference type="Pfam" id="PF20147"/>
    </source>
</evidence>
<comment type="subcellular location">
    <subcellularLocation>
        <location evidence="1">Host cell</location>
    </subcellularLocation>
    <subcellularLocation>
        <location evidence="2">Secreted</location>
    </subcellularLocation>
</comment>
<sequence length="494" mass="57834">MSTVMISGPSIRLWCWVQGSTSITDITIGRNNHISEIKKIVKKTREPEFDNFASDRLKLLKLKNPVDDRHISDIQNFTLQVDEEENDNVILMKDMRKIATYWPENQIPPEDLIHVIIEAPDLAEQPVSADKRKYDEYHIITTEGPLHPHQGLLMLPIHERDIFKVVKSGFLRGKSFIIHGPYQSGKSTFLLELRETLRCKRKLDYVHFSMPSIQGATLANKREGFFRFMSYILFKETLNETANFRRIFDLDKPLYLLIDEFQYIFTNSELCDVAKYFFREISNAEVYYVAVGTFILVDLMKNDGEFIAPFNKAKFEKMPLFSIKEMDKLFESYQFSMNKNGIQPDLRVEIIKESCGHPASFMILLKLYHDNLPNILQWEKVLQANFSQYMNGTHIALQNKISKMSINEKRYIRSLTEYMSDCWKMDLSDLTAINDLDKKLLDIGILYPIDSNFVRFTSCIILRICIDILFSKPLKLSEDKPRKLLKSKKRRIKE</sequence>
<comment type="caution">
    <text evidence="5">The sequence shown here is derived from an EMBL/GenBank/DDBJ whole genome shotgun (WGS) entry which is preliminary data.</text>
</comment>
<accession>A0A2I1GSI7</accession>
<dbReference type="GO" id="GO:0005576">
    <property type="term" value="C:extracellular region"/>
    <property type="evidence" value="ECO:0007669"/>
    <property type="project" value="UniProtKB-SubCell"/>
</dbReference>
<gene>
    <name evidence="5" type="ORF">RhiirA4_465595</name>
</gene>
<feature type="domain" description="Crinkler effector protein N-terminal" evidence="4">
    <location>
        <begin position="11"/>
        <end position="118"/>
    </location>
</feature>
<protein>
    <recommendedName>
        <fullName evidence="4">Crinkler effector protein N-terminal domain-containing protein</fullName>
    </recommendedName>
</protein>
<dbReference type="AlphaFoldDB" id="A0A2I1GSI7"/>
<name>A0A2I1GSI7_9GLOM</name>